<reference evidence="2" key="1">
    <citation type="submission" date="2022-01" db="EMBL/GenBank/DDBJ databases">
        <title>Novel bile acid biosynthetic pathways are enriched in the microbiome of centenarians.</title>
        <authorList>
            <person name="Sato Y."/>
            <person name="Atarashi K."/>
            <person name="Plichta R.D."/>
            <person name="Arai Y."/>
            <person name="Sasajima S."/>
            <person name="Kearney M.S."/>
            <person name="Suda W."/>
            <person name="Takeshita K."/>
            <person name="Sasaki T."/>
            <person name="Okamoto S."/>
            <person name="Skelly N.A."/>
            <person name="Okamura Y."/>
            <person name="Vlamakis H."/>
            <person name="Li Y."/>
            <person name="Tanoue T."/>
            <person name="Takei H."/>
            <person name="Nittono H."/>
            <person name="Narushima S."/>
            <person name="Irie J."/>
            <person name="Itoh H."/>
            <person name="Moriya K."/>
            <person name="Sugiura Y."/>
            <person name="Suematsu M."/>
            <person name="Moritoki N."/>
            <person name="Shibata S."/>
            <person name="Littman R.D."/>
            <person name="Fischbach A.M."/>
            <person name="Uwamino Y."/>
            <person name="Inoue T."/>
            <person name="Honda A."/>
            <person name="Hattori M."/>
            <person name="Murai T."/>
            <person name="Xavier J.R."/>
            <person name="Hirose N."/>
            <person name="Honda K."/>
        </authorList>
    </citation>
    <scope>NUCLEOTIDE SEQUENCE</scope>
    <source>
        <strain evidence="2">CE91-St55</strain>
    </source>
</reference>
<dbReference type="GO" id="GO:0003677">
    <property type="term" value="F:DNA binding"/>
    <property type="evidence" value="ECO:0007669"/>
    <property type="project" value="InterPro"/>
</dbReference>
<dbReference type="RefSeq" id="WP_244053239.1">
    <property type="nucleotide sequence ID" value="NZ_BQNJ01000003.1"/>
</dbReference>
<sequence>MRVSYNKLWKLLIDKEMKKSQLREAVGASKSTFAKLSKNQNVTLPVLLDICEYLQCDFGDIMEAVLEHKEQ</sequence>
<organism evidence="2 3">
    <name type="scientific">Hungatella hathewayi</name>
    <dbReference type="NCBI Taxonomy" id="154046"/>
    <lineage>
        <taxon>Bacteria</taxon>
        <taxon>Bacillati</taxon>
        <taxon>Bacillota</taxon>
        <taxon>Clostridia</taxon>
        <taxon>Lachnospirales</taxon>
        <taxon>Lachnospiraceae</taxon>
        <taxon>Hungatella</taxon>
    </lineage>
</organism>
<name>A0AA37JT54_9FIRM</name>
<evidence type="ECO:0000313" key="2">
    <source>
        <dbReference type="EMBL" id="GKH04716.1"/>
    </source>
</evidence>
<accession>A0AA37JT54</accession>
<evidence type="ECO:0000259" key="1">
    <source>
        <dbReference type="Pfam" id="PF13443"/>
    </source>
</evidence>
<evidence type="ECO:0000313" key="3">
    <source>
        <dbReference type="Proteomes" id="UP001055091"/>
    </source>
</evidence>
<proteinExistence type="predicted"/>
<dbReference type="Gene3D" id="1.10.260.40">
    <property type="entry name" value="lambda repressor-like DNA-binding domains"/>
    <property type="match status" value="1"/>
</dbReference>
<dbReference type="InterPro" id="IPR001387">
    <property type="entry name" value="Cro/C1-type_HTH"/>
</dbReference>
<dbReference type="EMBL" id="BQNJ01000003">
    <property type="protein sequence ID" value="GKH04716.1"/>
    <property type="molecule type" value="Genomic_DNA"/>
</dbReference>
<dbReference type="InterPro" id="IPR010982">
    <property type="entry name" value="Lambda_DNA-bd_dom_sf"/>
</dbReference>
<protein>
    <recommendedName>
        <fullName evidence="1">HTH cro/C1-type domain-containing protein</fullName>
    </recommendedName>
</protein>
<dbReference type="SUPFAM" id="SSF47413">
    <property type="entry name" value="lambda repressor-like DNA-binding domains"/>
    <property type="match status" value="1"/>
</dbReference>
<dbReference type="Pfam" id="PF13443">
    <property type="entry name" value="HTH_26"/>
    <property type="match status" value="1"/>
</dbReference>
<dbReference type="Proteomes" id="UP001055091">
    <property type="component" value="Unassembled WGS sequence"/>
</dbReference>
<dbReference type="AlphaFoldDB" id="A0AA37JT54"/>
<feature type="domain" description="HTH cro/C1-type" evidence="1">
    <location>
        <begin position="7"/>
        <end position="65"/>
    </location>
</feature>
<comment type="caution">
    <text evidence="2">The sequence shown here is derived from an EMBL/GenBank/DDBJ whole genome shotgun (WGS) entry which is preliminary data.</text>
</comment>
<gene>
    <name evidence="2" type="ORF">CE91St55_66970</name>
</gene>